<dbReference type="Proteomes" id="UP000501926">
    <property type="component" value="Chromosome"/>
</dbReference>
<reference evidence="2" key="1">
    <citation type="journal article" date="2006" name="Nature">
        <title>Deciphering the evolution and metabolism of an anammox bacterium from a community genome.</title>
        <authorList>
            <person name="Strous M."/>
            <person name="Pelletier E."/>
            <person name="Mangenot S."/>
            <person name="Rattei T."/>
            <person name="Lehner A."/>
            <person name="Taylor M.W."/>
            <person name="Horn M."/>
            <person name="Daims H."/>
            <person name="Bartol-Mavel D."/>
            <person name="Wincker P."/>
            <person name="Barbe V."/>
            <person name="Fonknechten N."/>
            <person name="Vallenet D."/>
            <person name="Segurens B."/>
            <person name="Schenowitz-Truong C."/>
            <person name="Medigue C."/>
            <person name="Collingro A."/>
            <person name="Snel B."/>
            <person name="Dutilh B.E."/>
            <person name="OpDenCamp H.J.M."/>
            <person name="vanDerDrift C."/>
            <person name="Cirpus I."/>
            <person name="vanDePas-Schoonen K.T."/>
            <person name="Harhangi H.R."/>
            <person name="vanNiftrik L."/>
            <person name="Schmid M."/>
            <person name="Keltjens J."/>
            <person name="vanDeVossenberg J."/>
            <person name="Kartal B."/>
            <person name="Meier H."/>
            <person name="Frishman D."/>
            <person name="Huynen M.A."/>
            <person name="Mewes H."/>
            <person name="Weissenbach J."/>
            <person name="Jetten M.S.M."/>
            <person name="Wagner M."/>
            <person name="LePaslier D."/>
        </authorList>
    </citation>
    <scope>NUCLEOTIDE SEQUENCE</scope>
</reference>
<evidence type="ECO:0000313" key="3">
    <source>
        <dbReference type="EMBL" id="QII12672.1"/>
    </source>
</evidence>
<dbReference type="AlphaFoldDB" id="Q1Q4J6"/>
<keyword evidence="1" id="KW-0472">Membrane</keyword>
<evidence type="ECO:0000313" key="4">
    <source>
        <dbReference type="Proteomes" id="UP000501926"/>
    </source>
</evidence>
<keyword evidence="1" id="KW-0812">Transmembrane</keyword>
<organism evidence="2">
    <name type="scientific">Kuenenia stuttgartiensis</name>
    <dbReference type="NCBI Taxonomy" id="174633"/>
    <lineage>
        <taxon>Bacteria</taxon>
        <taxon>Pseudomonadati</taxon>
        <taxon>Planctomycetota</taxon>
        <taxon>Candidatus Brocadiia</taxon>
        <taxon>Candidatus Brocadiales</taxon>
        <taxon>Candidatus Brocadiaceae</taxon>
        <taxon>Candidatus Kuenenia</taxon>
    </lineage>
</organism>
<feature type="transmembrane region" description="Helical" evidence="1">
    <location>
        <begin position="35"/>
        <end position="52"/>
    </location>
</feature>
<accession>Q1Q4J6</accession>
<protein>
    <submittedName>
        <fullName evidence="2">Uncharacterized protein</fullName>
    </submittedName>
</protein>
<evidence type="ECO:0000256" key="1">
    <source>
        <dbReference type="SAM" id="Phobius"/>
    </source>
</evidence>
<sequence length="54" mass="6089">MVTRRNPPHAPPPAGDILLLWKGIRGRILEFVSDFVLRISYFLFPASLVLAMPV</sequence>
<proteinExistence type="predicted"/>
<reference evidence="3 4" key="3">
    <citation type="submission" date="2020-02" db="EMBL/GenBank/DDBJ databases">
        <title>Newly sequenced genome of strain CSTR1 showed variability in Candidatus Kuenenia stuttgartiensis genomes.</title>
        <authorList>
            <person name="Ding C."/>
            <person name="Adrian L."/>
        </authorList>
    </citation>
    <scope>NUCLEOTIDE SEQUENCE [LARGE SCALE GENOMIC DNA]</scope>
    <source>
        <strain evidence="3 4">CSTR1</strain>
    </source>
</reference>
<dbReference type="EMBL" id="CT573071">
    <property type="protein sequence ID" value="CAJ74936.1"/>
    <property type="molecule type" value="Genomic_DNA"/>
</dbReference>
<dbReference type="EMBL" id="CP049055">
    <property type="protein sequence ID" value="QII12672.1"/>
    <property type="molecule type" value="Genomic_DNA"/>
</dbReference>
<name>Q1Q4J6_KUEST</name>
<reference evidence="2" key="2">
    <citation type="submission" date="2006-01" db="EMBL/GenBank/DDBJ databases">
        <authorList>
            <person name="Genoscope"/>
        </authorList>
    </citation>
    <scope>NUCLEOTIDE SEQUENCE</scope>
</reference>
<gene>
    <name evidence="3" type="ORF">KsCSTR_32930</name>
    <name evidence="2" type="ORF">kuste4174</name>
</gene>
<keyword evidence="1" id="KW-1133">Transmembrane helix</keyword>
<evidence type="ECO:0000313" key="2">
    <source>
        <dbReference type="EMBL" id="CAJ74936.1"/>
    </source>
</evidence>